<dbReference type="Proteomes" id="UP000324897">
    <property type="component" value="Chromosome 2"/>
</dbReference>
<comment type="caution">
    <text evidence="3">The sequence shown here is derived from an EMBL/GenBank/DDBJ whole genome shotgun (WGS) entry which is preliminary data.</text>
</comment>
<reference evidence="3 4" key="1">
    <citation type="journal article" date="2019" name="Sci. Rep.">
        <title>A high-quality genome of Eragrostis curvula grass provides insights into Poaceae evolution and supports new strategies to enhance forage quality.</title>
        <authorList>
            <person name="Carballo J."/>
            <person name="Santos B.A.C.M."/>
            <person name="Zappacosta D."/>
            <person name="Garbus I."/>
            <person name="Selva J.P."/>
            <person name="Gallo C.A."/>
            <person name="Diaz A."/>
            <person name="Albertini E."/>
            <person name="Caccamo M."/>
            <person name="Echenique V."/>
        </authorList>
    </citation>
    <scope>NUCLEOTIDE SEQUENCE [LARGE SCALE GENOMIC DNA]</scope>
    <source>
        <strain evidence="4">cv. Victoria</strain>
        <tissue evidence="3">Leaf</tissue>
    </source>
</reference>
<feature type="chain" id="PRO_5023925977" evidence="2">
    <location>
        <begin position="23"/>
        <end position="127"/>
    </location>
</feature>
<dbReference type="InterPro" id="IPR040361">
    <property type="entry name" value="TPD1"/>
</dbReference>
<evidence type="ECO:0000313" key="4">
    <source>
        <dbReference type="Proteomes" id="UP000324897"/>
    </source>
</evidence>
<sequence length="127" mass="13789">MESKMKIFAVFFFFFVFNRANAEYCKLGDLTVTQAALPGKVPGQTEYTVVVENRCICSQANVQLACPGFNSSMGVGAEVLRPDGDTNLCTLNDGRPVFMGPEYAVKFQYASTSQISFVPVSSTIACS</sequence>
<organism evidence="3 4">
    <name type="scientific">Eragrostis curvula</name>
    <name type="common">weeping love grass</name>
    <dbReference type="NCBI Taxonomy" id="38414"/>
    <lineage>
        <taxon>Eukaryota</taxon>
        <taxon>Viridiplantae</taxon>
        <taxon>Streptophyta</taxon>
        <taxon>Embryophyta</taxon>
        <taxon>Tracheophyta</taxon>
        <taxon>Spermatophyta</taxon>
        <taxon>Magnoliopsida</taxon>
        <taxon>Liliopsida</taxon>
        <taxon>Poales</taxon>
        <taxon>Poaceae</taxon>
        <taxon>PACMAD clade</taxon>
        <taxon>Chloridoideae</taxon>
        <taxon>Eragrostideae</taxon>
        <taxon>Eragrostidinae</taxon>
        <taxon>Eragrostis</taxon>
    </lineage>
</organism>
<keyword evidence="1 2" id="KW-0732">Signal</keyword>
<accession>A0A5J9UPA1</accession>
<dbReference type="OrthoDB" id="603213at2759"/>
<dbReference type="Gramene" id="TVU25188">
    <property type="protein sequence ID" value="TVU25188"/>
    <property type="gene ID" value="EJB05_27676"/>
</dbReference>
<evidence type="ECO:0000256" key="1">
    <source>
        <dbReference type="ARBA" id="ARBA00022729"/>
    </source>
</evidence>
<dbReference type="PANTHER" id="PTHR33184">
    <property type="entry name" value="PROTEIN TAPETUM DETERMINANT 1-LIKE-RELATED"/>
    <property type="match status" value="1"/>
</dbReference>
<dbReference type="Pfam" id="PF24068">
    <property type="entry name" value="TPD1_C"/>
    <property type="match status" value="1"/>
</dbReference>
<dbReference type="AlphaFoldDB" id="A0A5J9UPA1"/>
<gene>
    <name evidence="3" type="ORF">EJB05_27676</name>
</gene>
<keyword evidence="4" id="KW-1185">Reference proteome</keyword>
<protein>
    <submittedName>
        <fullName evidence="3">Uncharacterized protein</fullName>
    </submittedName>
</protein>
<dbReference type="EMBL" id="RWGY01000013">
    <property type="protein sequence ID" value="TVU25188.1"/>
    <property type="molecule type" value="Genomic_DNA"/>
</dbReference>
<evidence type="ECO:0000313" key="3">
    <source>
        <dbReference type="EMBL" id="TVU25188.1"/>
    </source>
</evidence>
<proteinExistence type="predicted"/>
<evidence type="ECO:0000256" key="2">
    <source>
        <dbReference type="SAM" id="SignalP"/>
    </source>
</evidence>
<name>A0A5J9UPA1_9POAL</name>
<feature type="signal peptide" evidence="2">
    <location>
        <begin position="1"/>
        <end position="22"/>
    </location>
</feature>
<dbReference type="GO" id="GO:0001709">
    <property type="term" value="P:cell fate determination"/>
    <property type="evidence" value="ECO:0007669"/>
    <property type="project" value="TreeGrafter"/>
</dbReference>
<dbReference type="PANTHER" id="PTHR33184:SF50">
    <property type="entry name" value="PUTATIVE-RELATED"/>
    <property type="match status" value="1"/>
</dbReference>